<evidence type="ECO:0000313" key="1">
    <source>
        <dbReference type="EMBL" id="PUE66000.1"/>
    </source>
</evidence>
<dbReference type="AlphaFoldDB" id="A0A363D3V5"/>
<gene>
    <name evidence="1" type="ORF">B0174_01660</name>
</gene>
<dbReference type="InterPro" id="IPR036249">
    <property type="entry name" value="Thioredoxin-like_sf"/>
</dbReference>
<dbReference type="Gene3D" id="3.40.30.10">
    <property type="entry name" value="Glutaredoxin"/>
    <property type="match status" value="1"/>
</dbReference>
<dbReference type="Proteomes" id="UP000251135">
    <property type="component" value="Unassembled WGS sequence"/>
</dbReference>
<organism evidence="1 2">
    <name type="scientific">Arcobacter caeni</name>
    <dbReference type="NCBI Taxonomy" id="1912877"/>
    <lineage>
        <taxon>Bacteria</taxon>
        <taxon>Pseudomonadati</taxon>
        <taxon>Campylobacterota</taxon>
        <taxon>Epsilonproteobacteria</taxon>
        <taxon>Campylobacterales</taxon>
        <taxon>Arcobacteraceae</taxon>
        <taxon>Arcobacter</taxon>
    </lineage>
</organism>
<sequence>MYKILLILILLLSNLFSNNIPNNISWYHSYDKALITAQKEKKNLMLFIASSKNNNSNEILKQYFINQDYIEYINKKFISVLITIEHKTSYPIELFYTTSFPSIFFVSYEDESYLTHPIYKFNSKEEFLNILYSIDLKTK</sequence>
<comment type="caution">
    <text evidence="1">The sequence shown here is derived from an EMBL/GenBank/DDBJ whole genome shotgun (WGS) entry which is preliminary data.</text>
</comment>
<evidence type="ECO:0000313" key="2">
    <source>
        <dbReference type="Proteomes" id="UP000251135"/>
    </source>
</evidence>
<keyword evidence="2" id="KW-1185">Reference proteome</keyword>
<protein>
    <recommendedName>
        <fullName evidence="3">Thioredoxin family protein</fullName>
    </recommendedName>
</protein>
<accession>A0A363D3V5</accession>
<dbReference type="SUPFAM" id="SSF52833">
    <property type="entry name" value="Thioredoxin-like"/>
    <property type="match status" value="1"/>
</dbReference>
<reference evidence="1 2" key="1">
    <citation type="submission" date="2017-02" db="EMBL/GenBank/DDBJ databases">
        <title>Arcobacter caeni sp. nov, a new Arcobacter species isolated from reclaimed water.</title>
        <authorList>
            <person name="Figueras M.J."/>
            <person name="Perez-Cataluna A."/>
            <person name="Salas-Masso N."/>
        </authorList>
    </citation>
    <scope>NUCLEOTIDE SEQUENCE [LARGE SCALE GENOMIC DNA]</scope>
    <source>
        <strain evidence="1 2">RW17-10</strain>
    </source>
</reference>
<proteinExistence type="predicted"/>
<dbReference type="RefSeq" id="WP_108557907.1">
    <property type="nucleotide sequence ID" value="NZ_MUXE01000002.1"/>
</dbReference>
<dbReference type="OrthoDB" id="5334759at2"/>
<name>A0A363D3V5_9BACT</name>
<evidence type="ECO:0008006" key="3">
    <source>
        <dbReference type="Google" id="ProtNLM"/>
    </source>
</evidence>
<dbReference type="EMBL" id="MUXE01000002">
    <property type="protein sequence ID" value="PUE66000.1"/>
    <property type="molecule type" value="Genomic_DNA"/>
</dbReference>